<feature type="domain" description="RNA polymerase sigma-70" evidence="8">
    <location>
        <begin position="52"/>
        <end position="65"/>
    </location>
</feature>
<dbReference type="AlphaFoldDB" id="A0A939IKA2"/>
<evidence type="ECO:0000256" key="7">
    <source>
        <dbReference type="ARBA" id="ARBA00024701"/>
    </source>
</evidence>
<evidence type="ECO:0000256" key="1">
    <source>
        <dbReference type="ARBA" id="ARBA00007788"/>
    </source>
</evidence>
<keyword evidence="3" id="KW-0805">Transcription regulation</keyword>
<sequence length="204" mass="23128">MQLEYRELLDEELVVKAQAGDEAAEEALIRKYKDVIRTKAHLYFMVGADSEDVVQEGMIGLFKAIRSYEQDKAASFRTYADICINRQILSAVKHATRLKYSPLNTSIPLYSDDFNDSSDMSIAEILASGIENDPEAILIMKEKMSFIEKEGRSFFSEMENKVLSEFLQGKNYTEIGQIMGKSPKSIDNAIQRIRKKLEAHLSGI</sequence>
<dbReference type="PIRSF" id="PIRSF002939">
    <property type="entry name" value="RNA_polymerase_sigma-H_factor"/>
    <property type="match status" value="1"/>
</dbReference>
<evidence type="ECO:0000256" key="6">
    <source>
        <dbReference type="ARBA" id="ARBA00023163"/>
    </source>
</evidence>
<dbReference type="SUPFAM" id="SSF88946">
    <property type="entry name" value="Sigma2 domain of RNA polymerase sigma factors"/>
    <property type="match status" value="1"/>
</dbReference>
<evidence type="ECO:0000313" key="9">
    <source>
        <dbReference type="EMBL" id="MBN7774433.1"/>
    </source>
</evidence>
<reference evidence="9" key="1">
    <citation type="submission" date="2021-02" db="EMBL/GenBank/DDBJ databases">
        <title>Abyssanaerobacter marinus gen.nov., sp., nov, anaerobic bacterium isolated from the Onnuri vent field of Indian Ocean and suggestion of Mogibacteriaceae fam. nov., and proposal of reclassification of ambiguous this family's genus member.</title>
        <authorList>
            <person name="Kim Y.J."/>
            <person name="Yang J.-A."/>
        </authorList>
    </citation>
    <scope>NUCLEOTIDE SEQUENCE</scope>
    <source>
        <strain evidence="9">DSM 2634</strain>
    </source>
</reference>
<dbReference type="SUPFAM" id="SSF46894">
    <property type="entry name" value="C-terminal effector domain of the bipartite response regulators"/>
    <property type="match status" value="1"/>
</dbReference>
<dbReference type="InterPro" id="IPR007627">
    <property type="entry name" value="RNA_pol_sigma70_r2"/>
</dbReference>
<dbReference type="NCBIfam" id="TIGR02937">
    <property type="entry name" value="sigma70-ECF"/>
    <property type="match status" value="1"/>
</dbReference>
<dbReference type="GO" id="GO:0016987">
    <property type="term" value="F:sigma factor activity"/>
    <property type="evidence" value="ECO:0007669"/>
    <property type="project" value="UniProtKB-KW"/>
</dbReference>
<dbReference type="Gene3D" id="1.20.120.1810">
    <property type="match status" value="1"/>
</dbReference>
<evidence type="ECO:0000256" key="2">
    <source>
        <dbReference type="ARBA" id="ARBA00021245"/>
    </source>
</evidence>
<dbReference type="InterPro" id="IPR000943">
    <property type="entry name" value="RNA_pol_sigma70"/>
</dbReference>
<dbReference type="GO" id="GO:0003677">
    <property type="term" value="F:DNA binding"/>
    <property type="evidence" value="ECO:0007669"/>
    <property type="project" value="UniProtKB-KW"/>
</dbReference>
<gene>
    <name evidence="9" type="primary">sigH</name>
    <name evidence="9" type="ORF">JYB65_13785</name>
</gene>
<dbReference type="EMBL" id="JAFJZZ010000009">
    <property type="protein sequence ID" value="MBN7774433.1"/>
    <property type="molecule type" value="Genomic_DNA"/>
</dbReference>
<keyword evidence="6" id="KW-0804">Transcription</keyword>
<evidence type="ECO:0000313" key="10">
    <source>
        <dbReference type="Proteomes" id="UP000664545"/>
    </source>
</evidence>
<dbReference type="PANTHER" id="PTHR30385">
    <property type="entry name" value="SIGMA FACTOR F FLAGELLAR"/>
    <property type="match status" value="1"/>
</dbReference>
<keyword evidence="4" id="KW-0731">Sigma factor</keyword>
<dbReference type="NCBIfam" id="NF006148">
    <property type="entry name" value="PRK08295.1-5"/>
    <property type="match status" value="1"/>
</dbReference>
<dbReference type="InterPro" id="IPR013325">
    <property type="entry name" value="RNA_pol_sigma_r2"/>
</dbReference>
<dbReference type="InterPro" id="IPR014284">
    <property type="entry name" value="RNA_pol_sigma-70_dom"/>
</dbReference>
<dbReference type="InterPro" id="IPR016371">
    <property type="entry name" value="RNA_pol_sigma-H_factor"/>
</dbReference>
<comment type="similarity">
    <text evidence="1">Belongs to the sigma-70 factor family.</text>
</comment>
<dbReference type="GO" id="GO:0006352">
    <property type="term" value="P:DNA-templated transcription initiation"/>
    <property type="evidence" value="ECO:0007669"/>
    <property type="project" value="InterPro"/>
</dbReference>
<comment type="caution">
    <text evidence="9">The sequence shown here is derived from an EMBL/GenBank/DDBJ whole genome shotgun (WGS) entry which is preliminary data.</text>
</comment>
<evidence type="ECO:0000259" key="8">
    <source>
        <dbReference type="PROSITE" id="PS00715"/>
    </source>
</evidence>
<evidence type="ECO:0000256" key="5">
    <source>
        <dbReference type="ARBA" id="ARBA00023125"/>
    </source>
</evidence>
<evidence type="ECO:0000256" key="3">
    <source>
        <dbReference type="ARBA" id="ARBA00023015"/>
    </source>
</evidence>
<dbReference type="Gene3D" id="1.10.10.10">
    <property type="entry name" value="Winged helix-like DNA-binding domain superfamily/Winged helix DNA-binding domain"/>
    <property type="match status" value="1"/>
</dbReference>
<dbReference type="InterPro" id="IPR036388">
    <property type="entry name" value="WH-like_DNA-bd_sf"/>
</dbReference>
<evidence type="ECO:0000256" key="4">
    <source>
        <dbReference type="ARBA" id="ARBA00023082"/>
    </source>
</evidence>
<accession>A0A939IKA2</accession>
<comment type="function">
    <text evidence="7">Sigma factors are initiation factors that promote the attachment of RNA polymerase to specific initiation sites and are then released. Sigma-S contributes to the protection against external stress, thus playing a role in cellular fitness and survival.</text>
</comment>
<name>A0A939IKA2_CLOAM</name>
<keyword evidence="10" id="KW-1185">Reference proteome</keyword>
<proteinExistence type="inferred from homology"/>
<dbReference type="NCBIfam" id="NF006145">
    <property type="entry name" value="PRK08295.1-2"/>
    <property type="match status" value="1"/>
</dbReference>
<dbReference type="Proteomes" id="UP000664545">
    <property type="component" value="Unassembled WGS sequence"/>
</dbReference>
<dbReference type="PROSITE" id="PS00715">
    <property type="entry name" value="SIGMA70_1"/>
    <property type="match status" value="1"/>
</dbReference>
<keyword evidence="5" id="KW-0238">DNA-binding</keyword>
<dbReference type="Pfam" id="PF04542">
    <property type="entry name" value="Sigma70_r2"/>
    <property type="match status" value="1"/>
</dbReference>
<dbReference type="InterPro" id="IPR016032">
    <property type="entry name" value="Sig_transdc_resp-reg_C-effctor"/>
</dbReference>
<organism evidence="9 10">
    <name type="scientific">Clostridium aminobutyricum</name>
    <dbReference type="NCBI Taxonomy" id="33953"/>
    <lineage>
        <taxon>Bacteria</taxon>
        <taxon>Bacillati</taxon>
        <taxon>Bacillota</taxon>
        <taxon>Clostridia</taxon>
        <taxon>Eubacteriales</taxon>
        <taxon>Clostridiaceae</taxon>
        <taxon>Clostridium</taxon>
    </lineage>
</organism>
<dbReference type="PANTHER" id="PTHR30385:SF1">
    <property type="entry name" value="RNA POLYMERASE SIGMA-H FACTOR"/>
    <property type="match status" value="1"/>
</dbReference>
<protein>
    <recommendedName>
        <fullName evidence="2">RNA polymerase sigma factor SigS</fullName>
    </recommendedName>
</protein>